<dbReference type="Proteomes" id="UP000663400">
    <property type="component" value="Chromosome"/>
</dbReference>
<feature type="region of interest" description="Disordered" evidence="1">
    <location>
        <begin position="131"/>
        <end position="152"/>
    </location>
</feature>
<sequence>MNVPEDAVHNLKILLGSSFWEKPRKGGAVAEIVPQGDASANSQTLRFSLGVNEPQNLTVDPGEYTVRLFLPNGDILAESVSVSGASGQTEVDFQLPVARSAQHAADTLFGVAQRLPTMERAEALSSFSEQIEKTISERRSPGPDDAAPPLSDAKLESEVVRLRQAAMDVRATASSIDRISSQHALSRLAGRRWTTGGTPAPGGPPLHLPGGTDRYQPREFDLAMNWIGSSDPEATDLDMVAIDERCARLVTSDQLCAPGFITGERRCYASVVDPTGTAHVAVLPQGWRCASADAIGSMADASILMTVSFDTVMRSESAASERARWRCSPVVDDLEASTYLGFLYNGQAQVADMLLRQAEYYLFEKKQNPIAAAAGAFGLLTYAREDNERERPDWRQWIENLYQIAPRLPDGAIAMAQMYWRYGSHDPSGDDEVDVELLRDYALEAVKRGLPYLSIGITLLSDILLVLNRDDIDSQRLGDRVDATTQAYERVRKINRLVVPGEFFTVLRFEAKSDA</sequence>
<keyword evidence="3" id="KW-1185">Reference proteome</keyword>
<evidence type="ECO:0008006" key="4">
    <source>
        <dbReference type="Google" id="ProtNLM"/>
    </source>
</evidence>
<feature type="compositionally biased region" description="Basic and acidic residues" evidence="1">
    <location>
        <begin position="131"/>
        <end position="142"/>
    </location>
</feature>
<reference evidence="2 3" key="1">
    <citation type="submission" date="2021-02" db="EMBL/GenBank/DDBJ databases">
        <title>Lysobacter arenosi sp. nov., isolated from soil of gangwondo yeongwol, south Korea.</title>
        <authorList>
            <person name="Kim K.R."/>
            <person name="Kim K.H."/>
            <person name="Jeon C.O."/>
        </authorList>
    </citation>
    <scope>NUCLEOTIDE SEQUENCE [LARGE SCALE GENOMIC DNA]</scope>
    <source>
        <strain evidence="2 3">R7</strain>
    </source>
</reference>
<gene>
    <name evidence="2" type="ORF">HIV01_012350</name>
</gene>
<proteinExistence type="predicted"/>
<organism evidence="2 3">
    <name type="scientific">Lysobacter arenosi</name>
    <dbReference type="NCBI Taxonomy" id="2795387"/>
    <lineage>
        <taxon>Bacteria</taxon>
        <taxon>Pseudomonadati</taxon>
        <taxon>Pseudomonadota</taxon>
        <taxon>Gammaproteobacteria</taxon>
        <taxon>Lysobacterales</taxon>
        <taxon>Lysobacteraceae</taxon>
        <taxon>Lysobacter</taxon>
    </lineage>
</organism>
<dbReference type="EMBL" id="CP071517">
    <property type="protein sequence ID" value="QSX74008.1"/>
    <property type="molecule type" value="Genomic_DNA"/>
</dbReference>
<accession>A0ABX7R906</accession>
<evidence type="ECO:0000256" key="1">
    <source>
        <dbReference type="SAM" id="MobiDB-lite"/>
    </source>
</evidence>
<protein>
    <recommendedName>
        <fullName evidence="4">Sel1 repeat family protein</fullName>
    </recommendedName>
</protein>
<name>A0ABX7R906_9GAMM</name>
<evidence type="ECO:0000313" key="2">
    <source>
        <dbReference type="EMBL" id="QSX74008.1"/>
    </source>
</evidence>
<dbReference type="RefSeq" id="WP_200607520.1">
    <property type="nucleotide sequence ID" value="NZ_CP071517.1"/>
</dbReference>
<evidence type="ECO:0000313" key="3">
    <source>
        <dbReference type="Proteomes" id="UP000663400"/>
    </source>
</evidence>